<dbReference type="InterPro" id="IPR052331">
    <property type="entry name" value="TIM_domain-containing_protein"/>
</dbReference>
<feature type="signal peptide" evidence="13">
    <location>
        <begin position="1"/>
        <end position="22"/>
    </location>
</feature>
<keyword evidence="15" id="KW-1185">Reference proteome</keyword>
<keyword evidence="8" id="KW-0325">Glycoprotein</keyword>
<feature type="transmembrane region" description="Helical" evidence="12">
    <location>
        <begin position="255"/>
        <end position="275"/>
    </location>
</feature>
<dbReference type="InterPro" id="IPR036179">
    <property type="entry name" value="Ig-like_dom_sf"/>
</dbReference>
<evidence type="ECO:0000256" key="4">
    <source>
        <dbReference type="ARBA" id="ARBA00022729"/>
    </source>
</evidence>
<dbReference type="AlphaFoldDB" id="A0A7E6CU39"/>
<evidence type="ECO:0000256" key="11">
    <source>
        <dbReference type="SAM" id="MobiDB-lite"/>
    </source>
</evidence>
<evidence type="ECO:0000256" key="7">
    <source>
        <dbReference type="ARBA" id="ARBA00023157"/>
    </source>
</evidence>
<dbReference type="Proteomes" id="UP000504628">
    <property type="component" value="Chromosome 13"/>
</dbReference>
<dbReference type="SMART" id="SM00409">
    <property type="entry name" value="IG"/>
    <property type="match status" value="1"/>
</dbReference>
<feature type="region of interest" description="Disordered" evidence="11">
    <location>
        <begin position="166"/>
        <end position="224"/>
    </location>
</feature>
<evidence type="ECO:0000259" key="14">
    <source>
        <dbReference type="PROSITE" id="PS50835"/>
    </source>
</evidence>
<dbReference type="InterPro" id="IPR007110">
    <property type="entry name" value="Ig-like_dom"/>
</dbReference>
<keyword evidence="5 12" id="KW-1133">Transmembrane helix</keyword>
<accession>A0A7E6CU39</accession>
<evidence type="ECO:0000256" key="13">
    <source>
        <dbReference type="SAM" id="SignalP"/>
    </source>
</evidence>
<feature type="compositionally biased region" description="Low complexity" evidence="11">
    <location>
        <begin position="166"/>
        <end position="183"/>
    </location>
</feature>
<feature type="domain" description="Ig-like" evidence="14">
    <location>
        <begin position="29"/>
        <end position="111"/>
    </location>
</feature>
<protein>
    <submittedName>
        <fullName evidence="16">Hepatitis A virus cellular receptor 1 homolog</fullName>
    </submittedName>
</protein>
<evidence type="ECO:0000256" key="10">
    <source>
        <dbReference type="ARBA" id="ARBA00038203"/>
    </source>
</evidence>
<dbReference type="FunFam" id="2.60.40.10:FF:000774">
    <property type="entry name" value="Hepatitis A virus cellular receptor 1"/>
    <property type="match status" value="1"/>
</dbReference>
<dbReference type="PROSITE" id="PS00290">
    <property type="entry name" value="IG_MHC"/>
    <property type="match status" value="1"/>
</dbReference>
<gene>
    <name evidence="16" type="primary">LOC114510290</name>
</gene>
<dbReference type="InterPro" id="IPR003599">
    <property type="entry name" value="Ig_sub"/>
</dbReference>
<dbReference type="PANTHER" id="PTHR47009">
    <property type="entry name" value="HEPATITIS A VIRUS CELLULAR RECEPTOR 1 HOMOLOG"/>
    <property type="match status" value="1"/>
</dbReference>
<evidence type="ECO:0000256" key="12">
    <source>
        <dbReference type="SAM" id="Phobius"/>
    </source>
</evidence>
<keyword evidence="4 13" id="KW-0732">Signal</keyword>
<name>A0A7E6CU39_9CHIR</name>
<feature type="compositionally biased region" description="Polar residues" evidence="11">
    <location>
        <begin position="184"/>
        <end position="196"/>
    </location>
</feature>
<dbReference type="InterPro" id="IPR003006">
    <property type="entry name" value="Ig/MHC_CS"/>
</dbReference>
<dbReference type="GO" id="GO:0033005">
    <property type="term" value="P:positive regulation of mast cell activation"/>
    <property type="evidence" value="ECO:0007669"/>
    <property type="project" value="TreeGrafter"/>
</dbReference>
<evidence type="ECO:0000256" key="8">
    <source>
        <dbReference type="ARBA" id="ARBA00023180"/>
    </source>
</evidence>
<dbReference type="PROSITE" id="PS50835">
    <property type="entry name" value="IG_LIKE"/>
    <property type="match status" value="1"/>
</dbReference>
<reference evidence="16" key="1">
    <citation type="submission" date="2025-08" db="UniProtKB">
        <authorList>
            <consortium name="RefSeq"/>
        </authorList>
    </citation>
    <scope>IDENTIFICATION</scope>
    <source>
        <tissue evidence="16">Muscle</tissue>
    </source>
</reference>
<dbReference type="GO" id="GO:0005886">
    <property type="term" value="C:plasma membrane"/>
    <property type="evidence" value="ECO:0007669"/>
    <property type="project" value="UniProtKB-SubCell"/>
</dbReference>
<keyword evidence="16" id="KW-0675">Receptor</keyword>
<dbReference type="GO" id="GO:0006911">
    <property type="term" value="P:phagocytosis, engulfment"/>
    <property type="evidence" value="ECO:0007669"/>
    <property type="project" value="TreeGrafter"/>
</dbReference>
<comment type="subcellular location">
    <subcellularLocation>
        <location evidence="1">Cell membrane</location>
        <topology evidence="1">Single-pass type I membrane protein</topology>
    </subcellularLocation>
</comment>
<sequence length="318" mass="33913">MHSWVAFTGLLLLWTDAVVSQARVGGVAGEPVTLPCTYSTAGGTTSMCWGRGACPLTRCLNQLIWTDGHRITFQKSRRYNLKGMISQGNVSLTIEDAAQSDSGTYCCRVEHLGWFNDLKVNILLDVKLAPPKATSAPTSPRVSTSAPTTAAPTVNLMTAPPVVTSVPASPRVSVSAPTTPSSSLNLKTETTSSSPMQTTGTQPITTQETNRTSPPSDPCPTDGNSTVMRPAEGGWQDGGNQVNLKEKPWMSTNKALYIGLATTALILLSVLAAVITKRHLCVKRKVLQISTGTPPNDMAVHYRAGESIHFENNVYSGK</sequence>
<proteinExistence type="inferred from homology"/>
<dbReference type="OrthoDB" id="8447307at2759"/>
<evidence type="ECO:0000256" key="6">
    <source>
        <dbReference type="ARBA" id="ARBA00023136"/>
    </source>
</evidence>
<organism evidence="15 16">
    <name type="scientific">Phyllostomus discolor</name>
    <name type="common">pale spear-nosed bat</name>
    <dbReference type="NCBI Taxonomy" id="89673"/>
    <lineage>
        <taxon>Eukaryota</taxon>
        <taxon>Metazoa</taxon>
        <taxon>Chordata</taxon>
        <taxon>Craniata</taxon>
        <taxon>Vertebrata</taxon>
        <taxon>Euteleostomi</taxon>
        <taxon>Mammalia</taxon>
        <taxon>Eutheria</taxon>
        <taxon>Laurasiatheria</taxon>
        <taxon>Chiroptera</taxon>
        <taxon>Yangochiroptera</taxon>
        <taxon>Phyllostomidae</taxon>
        <taxon>Phyllostominae</taxon>
        <taxon>Phyllostomus</taxon>
    </lineage>
</organism>
<keyword evidence="9" id="KW-0393">Immunoglobulin domain</keyword>
<evidence type="ECO:0000256" key="2">
    <source>
        <dbReference type="ARBA" id="ARBA00022475"/>
    </source>
</evidence>
<dbReference type="SUPFAM" id="SSF48726">
    <property type="entry name" value="Immunoglobulin"/>
    <property type="match status" value="1"/>
</dbReference>
<feature type="region of interest" description="Disordered" evidence="11">
    <location>
        <begin position="132"/>
        <end position="152"/>
    </location>
</feature>
<feature type="compositionally biased region" description="Low complexity" evidence="11">
    <location>
        <begin position="197"/>
        <end position="209"/>
    </location>
</feature>
<dbReference type="GeneID" id="114510290"/>
<evidence type="ECO:0000256" key="9">
    <source>
        <dbReference type="ARBA" id="ARBA00023319"/>
    </source>
</evidence>
<keyword evidence="7" id="KW-1015">Disulfide bond</keyword>
<keyword evidence="6 12" id="KW-0472">Membrane</keyword>
<dbReference type="RefSeq" id="XP_035870558.1">
    <property type="nucleotide sequence ID" value="XM_036014665.1"/>
</dbReference>
<dbReference type="InterPro" id="IPR013783">
    <property type="entry name" value="Ig-like_fold"/>
</dbReference>
<dbReference type="InParanoid" id="A0A7E6CU39"/>
<dbReference type="GO" id="GO:0001786">
    <property type="term" value="F:phosphatidylserine binding"/>
    <property type="evidence" value="ECO:0007669"/>
    <property type="project" value="TreeGrafter"/>
</dbReference>
<keyword evidence="2" id="KW-1003">Cell membrane</keyword>
<evidence type="ECO:0000256" key="1">
    <source>
        <dbReference type="ARBA" id="ARBA00004251"/>
    </source>
</evidence>
<keyword evidence="3 12" id="KW-0812">Transmembrane</keyword>
<evidence type="ECO:0000313" key="15">
    <source>
        <dbReference type="Proteomes" id="UP000504628"/>
    </source>
</evidence>
<evidence type="ECO:0000256" key="5">
    <source>
        <dbReference type="ARBA" id="ARBA00022989"/>
    </source>
</evidence>
<dbReference type="PANTHER" id="PTHR47009:SF1">
    <property type="entry name" value="HEPATITIS A VIRUS CELLULAR RECEPTOR 1"/>
    <property type="match status" value="1"/>
</dbReference>
<dbReference type="GO" id="GO:0001618">
    <property type="term" value="F:virus receptor activity"/>
    <property type="evidence" value="ECO:0007669"/>
    <property type="project" value="TreeGrafter"/>
</dbReference>
<evidence type="ECO:0000313" key="16">
    <source>
        <dbReference type="RefSeq" id="XP_035870558.1"/>
    </source>
</evidence>
<dbReference type="InterPro" id="IPR013106">
    <property type="entry name" value="Ig_V-set"/>
</dbReference>
<dbReference type="Gene3D" id="2.60.40.10">
    <property type="entry name" value="Immunoglobulins"/>
    <property type="match status" value="1"/>
</dbReference>
<feature type="chain" id="PRO_5028939184" evidence="13">
    <location>
        <begin position="23"/>
        <end position="318"/>
    </location>
</feature>
<dbReference type="GO" id="GO:0009986">
    <property type="term" value="C:cell surface"/>
    <property type="evidence" value="ECO:0007669"/>
    <property type="project" value="TreeGrafter"/>
</dbReference>
<dbReference type="KEGG" id="pdic:114510290"/>
<evidence type="ECO:0000256" key="3">
    <source>
        <dbReference type="ARBA" id="ARBA00022692"/>
    </source>
</evidence>
<comment type="similarity">
    <text evidence="10">Belongs to the immunoglobulin superfamily. TIM family.</text>
</comment>
<dbReference type="Pfam" id="PF07686">
    <property type="entry name" value="V-set"/>
    <property type="match status" value="1"/>
</dbReference>